<reference evidence="2" key="1">
    <citation type="submission" date="2022-11" db="EMBL/GenBank/DDBJ databases">
        <authorList>
            <person name="Petersen C."/>
        </authorList>
    </citation>
    <scope>NUCLEOTIDE SEQUENCE</scope>
    <source>
        <strain evidence="2">IBT 30761</strain>
    </source>
</reference>
<feature type="region of interest" description="Disordered" evidence="1">
    <location>
        <begin position="121"/>
        <end position="192"/>
    </location>
</feature>
<feature type="region of interest" description="Disordered" evidence="1">
    <location>
        <begin position="1405"/>
        <end position="1443"/>
    </location>
</feature>
<dbReference type="PANTHER" id="PTHR42064">
    <property type="entry name" value="YALI0F28677P"/>
    <property type="match status" value="1"/>
</dbReference>
<feature type="region of interest" description="Disordered" evidence="1">
    <location>
        <begin position="1647"/>
        <end position="1682"/>
    </location>
</feature>
<feature type="region of interest" description="Disordered" evidence="1">
    <location>
        <begin position="1314"/>
        <end position="1357"/>
    </location>
</feature>
<protein>
    <submittedName>
        <fullName evidence="2">Uncharacterized protein</fullName>
    </submittedName>
</protein>
<dbReference type="EMBL" id="JAPQKI010000005">
    <property type="protein sequence ID" value="KAJ5099603.1"/>
    <property type="molecule type" value="Genomic_DNA"/>
</dbReference>
<feature type="region of interest" description="Disordered" evidence="1">
    <location>
        <begin position="723"/>
        <end position="752"/>
    </location>
</feature>
<dbReference type="OrthoDB" id="3548913at2759"/>
<dbReference type="Proteomes" id="UP001149074">
    <property type="component" value="Unassembled WGS sequence"/>
</dbReference>
<dbReference type="PANTHER" id="PTHR42064:SF1">
    <property type="entry name" value="YALI0F28677P"/>
    <property type="match status" value="1"/>
</dbReference>
<dbReference type="GeneID" id="81358077"/>
<feature type="region of interest" description="Disordered" evidence="1">
    <location>
        <begin position="1107"/>
        <end position="1128"/>
    </location>
</feature>
<feature type="compositionally biased region" description="Pro residues" evidence="1">
    <location>
        <begin position="140"/>
        <end position="153"/>
    </location>
</feature>
<sequence length="1682" mass="187058">MPPRHIAICNCPLRVDPSPPTWSQDNLVILYLLSYPFPSVDLSPPVCSSSPVRFHPGPVRQLLRPLRSEPCDKDPPSAARLGGFSRSCAPLVGATQSKMVDHQREDHFSSSLASISTVRIPALQPDPPCDPSHRADPASMPLPPSPSTSPPATMPFDASPARLADGDVGPGELDGSARSSPKKSMAITPKGAPRTTIPAMLTVTRKDNAQVSFEDFATRFRQSQRKLVQRKRLEERLRATKVSIGVSARMIRIGNTVQRGLVEALKHDDKANFVALYQMLYDLQESCASSAWRDDRDESPDDQEPPSEPEVDRSSDFFHQLSPQSRADLLEILRLVRSDPQFLVDRLRSFTSAQLAAFTAPATTLDSGDPAFPSSSRSFRGQYSFNRNSTQPTSFKDHAYAFERTDPLSILLCNVFAAPLEPETPESRLRLDMWSSVCAQLMSQSSSKFYPLIGQILSSWATGSNWRARPKFELYLMDILQTGAFLLEHIDTPAGLDFAAEALDPLRTDAAEEFFASAVDGLFRVLDDPDGGFPRTVLRFARAVLLKMDNPDNRSRFLEYIFVQWFFPKFLYSALTYPETHGLLLDFHIRKDAREKLLGQVGLRAYSQVFAVLRSMNHFSILRPTIKQHVDNMISCFQPSPSEPATVDFSTPSSGNSSSRFLLLSSSDILTLLDALFPQPLPFSHTSPASTGVPSWSSGLSHSYGIRPDSRLGPGFFRSPRDAIPRPTSQSSSVFSIETSPTSIPENSMSQTASRIRFELSGLEEPAERSRLEAPSDENWTIFSLAQDGCSLTWSLLPDCGSRGTSVIESDDDAQSTSLGFEENYEALQTAIVRLVQENRVYDADDFSFQSMSHETKSKSLRQRFNQAMAASHHASDFVNAHYWWNASRQLRQGHAPDRPPGGTDSWILEPMHNSCLRSLNKSRAIIDRCESDFVSLDQSLRRLRTQVKDLMATVSKVRNKMWYMTDVKNSMRYEEARHVAMALKTMIYSARPYMDLPDEPRSRAGARSLGGSLFQKPEVQVMNMMKAPSSQGGPKKLSDEQVDLTRKWLAHNQIDNFCKGEERIHRFCYEVQTSINRLVGETMSDTPVLWASELFQRERARYEGYGTRPFPGLSMPTTPRPSTTASEDPAHITPHFGGNIPIPDSVSRVSQDIPTIGRKSSIQSLMSDKYRPARDIPFIDLPSIGGSPGRAASTSTGDTYSTFWSAPQRHPMYATSVSSVWSRPPSMFSETATRQPHRSERKAHGKTAFMDDLKQTLTSLLLSDLGSPVWSCGSETDAWFTNKLDETRVRVQMHRHAAVEKFWVDYEDRSRRAKEHRRATGGRRSVSLGPTTTRARNKQDHDASSRASSESPQDDQSAFSYEAVFHRLIEVFSRHGNPFVKLNALRDLRSLVVASLVASHDSIGSGALPSIPSEGTDGLRNPPRPLTRAARHSFSESRPSGHNILNMALPTSTAAASVTCGSRSSDYSTPSEDQIVATLRDLILEVKPKTLFRDLQFISAFVPGDQLSKTDRGTAFLQFGLAALSLKDEVCNSMVEIADRIVSQELMCRHPLPGSDFYPRPGHAIEDAASMWIVTAKEGNPVAQRELAILYLTHPELLPRVTLPLTRPRDTFKAEMMYMRGKDSKSDPQSMCLALHWMQLSASGGTFSRATDSAKEKNPEKGSFRQGTSQPQPPGRDGLTS</sequence>
<feature type="compositionally biased region" description="Basic and acidic residues" evidence="1">
    <location>
        <begin position="1653"/>
        <end position="1664"/>
    </location>
</feature>
<evidence type="ECO:0000313" key="2">
    <source>
        <dbReference type="EMBL" id="KAJ5099603.1"/>
    </source>
</evidence>
<feature type="compositionally biased region" description="Polar residues" evidence="1">
    <location>
        <begin position="1346"/>
        <end position="1357"/>
    </location>
</feature>
<dbReference type="RefSeq" id="XP_056475257.1">
    <property type="nucleotide sequence ID" value="XM_056619098.1"/>
</dbReference>
<organism evidence="2 3">
    <name type="scientific">Penicillium argentinense</name>
    <dbReference type="NCBI Taxonomy" id="1131581"/>
    <lineage>
        <taxon>Eukaryota</taxon>
        <taxon>Fungi</taxon>
        <taxon>Dikarya</taxon>
        <taxon>Ascomycota</taxon>
        <taxon>Pezizomycotina</taxon>
        <taxon>Eurotiomycetes</taxon>
        <taxon>Eurotiomycetidae</taxon>
        <taxon>Eurotiales</taxon>
        <taxon>Aspergillaceae</taxon>
        <taxon>Penicillium</taxon>
    </lineage>
</organism>
<feature type="compositionally biased region" description="Acidic residues" evidence="1">
    <location>
        <begin position="297"/>
        <end position="309"/>
    </location>
</feature>
<keyword evidence="3" id="KW-1185">Reference proteome</keyword>
<evidence type="ECO:0000313" key="3">
    <source>
        <dbReference type="Proteomes" id="UP001149074"/>
    </source>
</evidence>
<proteinExistence type="predicted"/>
<evidence type="ECO:0000256" key="1">
    <source>
        <dbReference type="SAM" id="MobiDB-lite"/>
    </source>
</evidence>
<feature type="compositionally biased region" description="Polar residues" evidence="1">
    <location>
        <begin position="1116"/>
        <end position="1127"/>
    </location>
</feature>
<name>A0A9W9FG77_9EURO</name>
<reference evidence="2" key="2">
    <citation type="journal article" date="2023" name="IMA Fungus">
        <title>Comparative genomic study of the Penicillium genus elucidates a diverse pangenome and 15 lateral gene transfer events.</title>
        <authorList>
            <person name="Petersen C."/>
            <person name="Sorensen T."/>
            <person name="Nielsen M.R."/>
            <person name="Sondergaard T.E."/>
            <person name="Sorensen J.L."/>
            <person name="Fitzpatrick D.A."/>
            <person name="Frisvad J.C."/>
            <person name="Nielsen K.L."/>
        </authorList>
    </citation>
    <scope>NUCLEOTIDE SEQUENCE</scope>
    <source>
        <strain evidence="2">IBT 30761</strain>
    </source>
</reference>
<feature type="region of interest" description="Disordered" evidence="1">
    <location>
        <begin position="291"/>
        <end position="316"/>
    </location>
</feature>
<comment type="caution">
    <text evidence="2">The sequence shown here is derived from an EMBL/GenBank/DDBJ whole genome shotgun (WGS) entry which is preliminary data.</text>
</comment>
<gene>
    <name evidence="2" type="ORF">N7532_006604</name>
</gene>
<feature type="compositionally biased region" description="Polar residues" evidence="1">
    <location>
        <begin position="727"/>
        <end position="752"/>
    </location>
</feature>
<accession>A0A9W9FG77</accession>